<dbReference type="EC" id="3.1.21.3" evidence="2"/>
<reference evidence="2 3" key="1">
    <citation type="submission" date="2020-07" db="EMBL/GenBank/DDBJ databases">
        <title>Genomic Encyclopedia of Type Strains, Phase IV (KMG-V): Genome sequencing to study the core and pangenomes of soil and plant-associated prokaryotes.</title>
        <authorList>
            <person name="Whitman W."/>
        </authorList>
    </citation>
    <scope>NUCLEOTIDE SEQUENCE [LARGE SCALE GENOMIC DNA]</scope>
    <source>
        <strain evidence="2 3">C9</strain>
    </source>
</reference>
<dbReference type="GO" id="GO:0005829">
    <property type="term" value="C:cytosol"/>
    <property type="evidence" value="ECO:0007669"/>
    <property type="project" value="TreeGrafter"/>
</dbReference>
<dbReference type="GeneID" id="4928699"/>
<dbReference type="Gene3D" id="3.90.1570.30">
    <property type="match status" value="1"/>
</dbReference>
<dbReference type="RefSeq" id="WP_011868922.1">
    <property type="nucleotide sequence ID" value="NZ_JACDUM010000004.1"/>
</dbReference>
<dbReference type="SMART" id="SM00487">
    <property type="entry name" value="DEXDc"/>
    <property type="match status" value="1"/>
</dbReference>
<dbReference type="SUPFAM" id="SSF52540">
    <property type="entry name" value="P-loop containing nucleoside triphosphate hydrolases"/>
    <property type="match status" value="1"/>
</dbReference>
<dbReference type="InterPro" id="IPR027417">
    <property type="entry name" value="P-loop_NTPase"/>
</dbReference>
<proteinExistence type="predicted"/>
<dbReference type="PANTHER" id="PTHR47396">
    <property type="entry name" value="TYPE I RESTRICTION ENZYME ECOKI R PROTEIN"/>
    <property type="match status" value="1"/>
</dbReference>
<dbReference type="GO" id="GO:0120545">
    <property type="term" value="F:nucleic acid conformation isomerase activity"/>
    <property type="evidence" value="ECO:0007669"/>
    <property type="project" value="UniProtKB-ARBA"/>
</dbReference>
<dbReference type="GO" id="GO:0005524">
    <property type="term" value="F:ATP binding"/>
    <property type="evidence" value="ECO:0007669"/>
    <property type="project" value="InterPro"/>
</dbReference>
<dbReference type="CDD" id="cd18032">
    <property type="entry name" value="DEXHc_RE_I_III_res"/>
    <property type="match status" value="1"/>
</dbReference>
<dbReference type="InterPro" id="IPR050742">
    <property type="entry name" value="Helicase_Restrict-Modif_Enz"/>
</dbReference>
<dbReference type="GO" id="GO:0009035">
    <property type="term" value="F:type I site-specific deoxyribonuclease activity"/>
    <property type="evidence" value="ECO:0007669"/>
    <property type="project" value="UniProtKB-EC"/>
</dbReference>
<dbReference type="Gene3D" id="3.40.50.300">
    <property type="entry name" value="P-loop containing nucleotide triphosphate hydrolases"/>
    <property type="match status" value="2"/>
</dbReference>
<dbReference type="PROSITE" id="PS51192">
    <property type="entry name" value="HELICASE_ATP_BIND_1"/>
    <property type="match status" value="1"/>
</dbReference>
<organism evidence="2 3">
    <name type="scientific">Methanococcus maripaludis</name>
    <name type="common">Methanococcus deltae</name>
    <dbReference type="NCBI Taxonomy" id="39152"/>
    <lineage>
        <taxon>Archaea</taxon>
        <taxon>Methanobacteriati</taxon>
        <taxon>Methanobacteriota</taxon>
        <taxon>Methanomada group</taxon>
        <taxon>Methanococci</taxon>
        <taxon>Methanococcales</taxon>
        <taxon>Methanococcaceae</taxon>
        <taxon>Methanococcus</taxon>
    </lineage>
</organism>
<protein>
    <submittedName>
        <fullName evidence="2">Type I restriction enzyme R subunit</fullName>
        <ecNumber evidence="2">3.1.21.3</ecNumber>
    </submittedName>
</protein>
<feature type="domain" description="Helicase ATP-binding" evidence="1">
    <location>
        <begin position="177"/>
        <end position="332"/>
    </location>
</feature>
<dbReference type="Pfam" id="PF00271">
    <property type="entry name" value="Helicase_C"/>
    <property type="match status" value="1"/>
</dbReference>
<dbReference type="InterPro" id="IPR013670">
    <property type="entry name" value="EcoEI_R_C_dom"/>
</dbReference>
<evidence type="ECO:0000313" key="3">
    <source>
        <dbReference type="Proteomes" id="UP000568063"/>
    </source>
</evidence>
<dbReference type="InterPro" id="IPR001650">
    <property type="entry name" value="Helicase_C-like"/>
</dbReference>
<dbReference type="Proteomes" id="UP000568063">
    <property type="component" value="Unassembled WGS sequence"/>
</dbReference>
<accession>A0A7J9PDY2</accession>
<dbReference type="Pfam" id="PF04851">
    <property type="entry name" value="ResIII"/>
    <property type="match status" value="1"/>
</dbReference>
<dbReference type="PANTHER" id="PTHR47396:SF1">
    <property type="entry name" value="ATP-DEPENDENT HELICASE IRC3-RELATED"/>
    <property type="match status" value="1"/>
</dbReference>
<sequence length="912" mass="106183">MGNLTNQKLNEKQTRKRLIDTELKRVGWLEKYIKEEVNSVKSDFKNKNYILDNGIYESGDHYIDYLLLGEDNSPIAIIEAKRYSKDPQDGRIQARTYAKDIESQTGVNVPIFLTNGYVWELIDEKGIERKVSRPFSQKDIERRADLFKNEKSPKDLEINSYIVDRPRSVQIVKRLSEHFSEGHKKALIEMATGTGKTRVAMAVCDILIRSNYARNILFIADRTVLVDQALNKGFKKYFIDEAVADLRNGYNLDSRLYVSTVQTLKNGDDPLFEKYSPGFFDLVIFDEAHRSYYDKNNVIMNYFDAIQIGLTATPKDEVSHNTYDLFGCDKGVPTAEYSYDEAVQDGVLVPYIGKIIETEVLSLGIEGIKLSDDLKDQLRRQEQDPDLTEFSGSEFERIFLDDKTNELIIHQFMKYCYRSDDSKPAKTIFFCMGKEHAKKIKKLFSKLYPSYSNDVQVILSDMQRYQDEVKRFEHESEPRIVISVGIMDTGVDVPEVSNLVFVKPVFSKTRFWQMVGRGTRNFKACDHPEWLPEGDKKDFLILDFKVGGHSNILYHEFTPTTEGKPKKDTVSKIFENRVELLSNGLFGENKEIITEKVIESIEKLDNESFIVRERLPIIREIHENKFNIEKYISELRNDILPLMITTQGENPKISSFVLISEKLYPYILENKLDNIEKIKKFIIYRAENILLKDNLEDVKVNRESIISIMQENFWDDLTFSKVDSMIKTLAPLMKYYTKIKGNPIQIDAPDVILSVENYTKQISENTELKEFLENNEIARKIYQGIGISSVELLKLEAELVKLKPEISINSIQNIYKKDFLVFIREMLKMKLDNNPRELIELRFDEFIINSRQYNSKQIEFLNLLKKVFSDRKHIELSDFSKAPFKDENPLDRFEFDELESIVNKCNNNILMK</sequence>
<name>A0A7J9PDY2_METMI</name>
<comment type="caution">
    <text evidence="2">The sequence shown here is derived from an EMBL/GenBank/DDBJ whole genome shotgun (WGS) entry which is preliminary data.</text>
</comment>
<dbReference type="AlphaFoldDB" id="A0A7J9PDY2"/>
<evidence type="ECO:0000313" key="2">
    <source>
        <dbReference type="EMBL" id="MBA2860998.1"/>
    </source>
</evidence>
<dbReference type="InterPro" id="IPR006935">
    <property type="entry name" value="Helicase/UvrB_N"/>
</dbReference>
<dbReference type="InterPro" id="IPR014001">
    <property type="entry name" value="Helicase_ATP-bd"/>
</dbReference>
<dbReference type="GO" id="GO:0006304">
    <property type="term" value="P:DNA modification"/>
    <property type="evidence" value="ECO:0007669"/>
    <property type="project" value="InterPro"/>
</dbReference>
<dbReference type="EMBL" id="JACDUM010000004">
    <property type="protein sequence ID" value="MBA2860998.1"/>
    <property type="molecule type" value="Genomic_DNA"/>
</dbReference>
<keyword evidence="2" id="KW-0378">Hydrolase</keyword>
<dbReference type="Pfam" id="PF08463">
    <property type="entry name" value="EcoEI_R_C"/>
    <property type="match status" value="1"/>
</dbReference>
<dbReference type="GO" id="GO:0003677">
    <property type="term" value="F:DNA binding"/>
    <property type="evidence" value="ECO:0007669"/>
    <property type="project" value="InterPro"/>
</dbReference>
<gene>
    <name evidence="2" type="ORF">HNP91_001830</name>
</gene>
<evidence type="ECO:0000259" key="1">
    <source>
        <dbReference type="PROSITE" id="PS51192"/>
    </source>
</evidence>